<feature type="disulfide bond" evidence="10">
    <location>
        <begin position="54"/>
        <end position="69"/>
    </location>
</feature>
<protein>
    <recommendedName>
        <fullName evidence="11">Germin-like protein</fullName>
    </recommendedName>
</protein>
<dbReference type="SUPFAM" id="SSF51182">
    <property type="entry name" value="RmlC-like cupins"/>
    <property type="match status" value="1"/>
</dbReference>
<feature type="binding site" evidence="9">
    <location>
        <position position="179"/>
    </location>
    <ligand>
        <name>Mn(2+)</name>
        <dbReference type="ChEBI" id="CHEBI:29035"/>
    </ligand>
</feature>
<feature type="binding site" evidence="8">
    <location>
        <position position="133"/>
    </location>
    <ligand>
        <name>oxalate</name>
        <dbReference type="ChEBI" id="CHEBI:30623"/>
    </ligand>
</feature>
<evidence type="ECO:0000313" key="13">
    <source>
        <dbReference type="EMBL" id="PWA80397.1"/>
    </source>
</evidence>
<evidence type="ECO:0000256" key="1">
    <source>
        <dbReference type="ARBA" id="ARBA00004271"/>
    </source>
</evidence>
<dbReference type="Pfam" id="PF00190">
    <property type="entry name" value="Cupin_1"/>
    <property type="match status" value="1"/>
</dbReference>
<dbReference type="GO" id="GO:0030145">
    <property type="term" value="F:manganese ion binding"/>
    <property type="evidence" value="ECO:0007669"/>
    <property type="project" value="UniProtKB-UniRule"/>
</dbReference>
<dbReference type="InterPro" id="IPR014710">
    <property type="entry name" value="RmlC-like_jellyroll"/>
</dbReference>
<keyword evidence="14" id="KW-1185">Reference proteome</keyword>
<dbReference type="Gene3D" id="2.60.120.10">
    <property type="entry name" value="Jelly Rolls"/>
    <property type="match status" value="1"/>
</dbReference>
<keyword evidence="3 11" id="KW-0052">Apoplast</keyword>
<feature type="binding site" evidence="9">
    <location>
        <position position="131"/>
    </location>
    <ligand>
        <name>Mn(2+)</name>
        <dbReference type="ChEBI" id="CHEBI:29035"/>
    </ligand>
</feature>
<evidence type="ECO:0000256" key="6">
    <source>
        <dbReference type="ARBA" id="ARBA00023157"/>
    </source>
</evidence>
<name>A0A2U1P3Y7_ARTAN</name>
<feature type="domain" description="Cupin type-1" evidence="12">
    <location>
        <begin position="83"/>
        <end position="233"/>
    </location>
</feature>
<evidence type="ECO:0000256" key="9">
    <source>
        <dbReference type="PIRSR" id="PIRSR601929-2"/>
    </source>
</evidence>
<organism evidence="13 14">
    <name type="scientific">Artemisia annua</name>
    <name type="common">Sweet wormwood</name>
    <dbReference type="NCBI Taxonomy" id="35608"/>
    <lineage>
        <taxon>Eukaryota</taxon>
        <taxon>Viridiplantae</taxon>
        <taxon>Streptophyta</taxon>
        <taxon>Embryophyta</taxon>
        <taxon>Tracheophyta</taxon>
        <taxon>Spermatophyta</taxon>
        <taxon>Magnoliopsida</taxon>
        <taxon>eudicotyledons</taxon>
        <taxon>Gunneridae</taxon>
        <taxon>Pentapetalae</taxon>
        <taxon>asterids</taxon>
        <taxon>campanulids</taxon>
        <taxon>Asterales</taxon>
        <taxon>Asteraceae</taxon>
        <taxon>Asteroideae</taxon>
        <taxon>Anthemideae</taxon>
        <taxon>Artemisiinae</taxon>
        <taxon>Artemisia</taxon>
    </lineage>
</organism>
<evidence type="ECO:0000259" key="12">
    <source>
        <dbReference type="SMART" id="SM00835"/>
    </source>
</evidence>
<accession>A0A2U1P3Y7</accession>
<gene>
    <name evidence="13" type="ORF">CTI12_AA197500</name>
</gene>
<evidence type="ECO:0000256" key="2">
    <source>
        <dbReference type="ARBA" id="ARBA00007456"/>
    </source>
</evidence>
<comment type="subcellular location">
    <subcellularLocation>
        <location evidence="1 11">Secreted</location>
        <location evidence="1 11">Extracellular space</location>
        <location evidence="1 11">Apoplast</location>
    </subcellularLocation>
</comment>
<evidence type="ECO:0000256" key="10">
    <source>
        <dbReference type="PIRSR" id="PIRSR601929-3"/>
    </source>
</evidence>
<keyword evidence="6 10" id="KW-1015">Disulfide bond</keyword>
<feature type="binding site" evidence="9">
    <location>
        <position position="138"/>
    </location>
    <ligand>
        <name>Mn(2+)</name>
        <dbReference type="ChEBI" id="CHEBI:29035"/>
    </ligand>
</feature>
<comment type="similarity">
    <text evidence="2 11">Belongs to the germin family.</text>
</comment>
<evidence type="ECO:0000313" key="14">
    <source>
        <dbReference type="Proteomes" id="UP000245207"/>
    </source>
</evidence>
<feature type="binding site" evidence="8">
    <location>
        <position position="128"/>
    </location>
    <ligand>
        <name>oxalate</name>
        <dbReference type="ChEBI" id="CHEBI:30623"/>
    </ligand>
</feature>
<proteinExistence type="inferred from homology"/>
<feature type="binding site" evidence="9">
    <location>
        <position position="133"/>
    </location>
    <ligand>
        <name>Mn(2+)</name>
        <dbReference type="ChEBI" id="CHEBI:29035"/>
    </ligand>
</feature>
<dbReference type="Proteomes" id="UP000245207">
    <property type="component" value="Unassembled WGS sequence"/>
</dbReference>
<dbReference type="AlphaFoldDB" id="A0A2U1P3Y7"/>
<evidence type="ECO:0000256" key="5">
    <source>
        <dbReference type="ARBA" id="ARBA00022723"/>
    </source>
</evidence>
<reference evidence="13 14" key="1">
    <citation type="journal article" date="2018" name="Mol. Plant">
        <title>The genome of Artemisia annua provides insight into the evolution of Asteraceae family and artemisinin biosynthesis.</title>
        <authorList>
            <person name="Shen Q."/>
            <person name="Zhang L."/>
            <person name="Liao Z."/>
            <person name="Wang S."/>
            <person name="Yan T."/>
            <person name="Shi P."/>
            <person name="Liu M."/>
            <person name="Fu X."/>
            <person name="Pan Q."/>
            <person name="Wang Y."/>
            <person name="Lv Z."/>
            <person name="Lu X."/>
            <person name="Zhang F."/>
            <person name="Jiang W."/>
            <person name="Ma Y."/>
            <person name="Chen M."/>
            <person name="Hao X."/>
            <person name="Li L."/>
            <person name="Tang Y."/>
            <person name="Lv G."/>
            <person name="Zhou Y."/>
            <person name="Sun X."/>
            <person name="Brodelius P.E."/>
            <person name="Rose J.K.C."/>
            <person name="Tang K."/>
        </authorList>
    </citation>
    <scope>NUCLEOTIDE SEQUENCE [LARGE SCALE GENOMIC DNA]</scope>
    <source>
        <strain evidence="14">cv. Huhao1</strain>
        <tissue evidence="13">Leaf</tissue>
    </source>
</reference>
<evidence type="ECO:0000256" key="7">
    <source>
        <dbReference type="ARBA" id="ARBA00023211"/>
    </source>
</evidence>
<keyword evidence="5 8" id="KW-0479">Metal-binding</keyword>
<dbReference type="PANTHER" id="PTHR31238">
    <property type="entry name" value="GERMIN-LIKE PROTEIN SUBFAMILY 3 MEMBER 3"/>
    <property type="match status" value="1"/>
</dbReference>
<dbReference type="FunFam" id="2.60.120.10:FF:000005">
    <property type="entry name" value="Germin-like protein subfamily 1 member 8"/>
    <property type="match status" value="1"/>
</dbReference>
<evidence type="ECO:0000256" key="11">
    <source>
        <dbReference type="RuleBase" id="RU366015"/>
    </source>
</evidence>
<dbReference type="InterPro" id="IPR006045">
    <property type="entry name" value="Cupin_1"/>
</dbReference>
<sequence length="239" mass="26212">MVSLFSFHYISRPTFPLFLTQFNPMARVFSSLVILALVFYVAMASEPSPLQDFCVADMNSQVLVNGFACKDPSLVQADDFYFDGLRTMGNTSNPVGSKVTRAFVQEFPGLNTLGISMARIDYVPGGVNPPHIHPRATEALTLLEGTLEVGFVTSNPENRFITTVLHKGDVFVFPKGLVHFQRNIGKTNARVISSLNSQNPGIVTIANVTFGSKPDISMDVLAKAFQMNKDVIANLQSKF</sequence>
<evidence type="ECO:0000256" key="4">
    <source>
        <dbReference type="ARBA" id="ARBA00022525"/>
    </source>
</evidence>
<dbReference type="SMART" id="SM00835">
    <property type="entry name" value="Cupin_1"/>
    <property type="match status" value="1"/>
</dbReference>
<feature type="binding site" evidence="8">
    <location>
        <position position="138"/>
    </location>
    <ligand>
        <name>oxalate</name>
        <dbReference type="ChEBI" id="CHEBI:30623"/>
    </ligand>
</feature>
<dbReference type="PRINTS" id="PR00325">
    <property type="entry name" value="GERMIN"/>
</dbReference>
<keyword evidence="4 11" id="KW-0964">Secreted</keyword>
<dbReference type="CDD" id="cd02241">
    <property type="entry name" value="cupin_OxOx"/>
    <property type="match status" value="1"/>
</dbReference>
<dbReference type="OrthoDB" id="1921208at2759"/>
<evidence type="ECO:0000256" key="3">
    <source>
        <dbReference type="ARBA" id="ARBA00022523"/>
    </source>
</evidence>
<evidence type="ECO:0000256" key="8">
    <source>
        <dbReference type="PIRSR" id="PIRSR601929-1"/>
    </source>
</evidence>
<dbReference type="GO" id="GO:0048046">
    <property type="term" value="C:apoplast"/>
    <property type="evidence" value="ECO:0007669"/>
    <property type="project" value="UniProtKB-SubCell"/>
</dbReference>
<comment type="caution">
    <text evidence="13">The sequence shown here is derived from an EMBL/GenBank/DDBJ whole genome shotgun (WGS) entry which is preliminary data.</text>
</comment>
<keyword evidence="7 8" id="KW-0464">Manganese</keyword>
<dbReference type="InterPro" id="IPR001929">
    <property type="entry name" value="Germin"/>
</dbReference>
<dbReference type="EMBL" id="PKPP01001729">
    <property type="protein sequence ID" value="PWA80397.1"/>
    <property type="molecule type" value="Genomic_DNA"/>
</dbReference>
<dbReference type="InterPro" id="IPR011051">
    <property type="entry name" value="RmlC_Cupin_sf"/>
</dbReference>